<accession>A0ABS8NPD3</accession>
<sequence>ARHEGLRARFVSSEDGPVQQFAPDSIGFTLQYRDLGELAPAAQAEAVAEAGRWQTQSPFDLTTGPLIRGQLLRLSAQEHVLLVTQHHIV</sequence>
<dbReference type="InterPro" id="IPR001242">
    <property type="entry name" value="Condensation_dom"/>
</dbReference>
<organism evidence="2 3">
    <name type="scientific">Xanthomonas melonis</name>
    <dbReference type="NCBI Taxonomy" id="56456"/>
    <lineage>
        <taxon>Bacteria</taxon>
        <taxon>Pseudomonadati</taxon>
        <taxon>Pseudomonadota</taxon>
        <taxon>Gammaproteobacteria</taxon>
        <taxon>Lysobacterales</taxon>
        <taxon>Lysobacteraceae</taxon>
        <taxon>Xanthomonas</taxon>
    </lineage>
</organism>
<keyword evidence="3" id="KW-1185">Reference proteome</keyword>
<protein>
    <recommendedName>
        <fullName evidence="1">Condensation domain-containing protein</fullName>
    </recommendedName>
</protein>
<feature type="non-terminal residue" evidence="2">
    <location>
        <position position="1"/>
    </location>
</feature>
<name>A0ABS8NPD3_9XANT</name>
<dbReference type="Gene3D" id="3.30.559.10">
    <property type="entry name" value="Chloramphenicol acetyltransferase-like domain"/>
    <property type="match status" value="1"/>
</dbReference>
<feature type="domain" description="Condensation" evidence="1">
    <location>
        <begin position="2"/>
        <end position="89"/>
    </location>
</feature>
<reference evidence="2" key="1">
    <citation type="submission" date="2021-02" db="EMBL/GenBank/DDBJ databases">
        <title>Copper resistance gene diversity in local Xanthomonas species at agrochemical polluted sites in Trinidad, Trinidad and Tobago.</title>
        <authorList>
            <person name="Ramnarine S.D.B.J."/>
            <person name="Ramsubhag A."/>
            <person name="Jayaraman J."/>
        </authorList>
    </citation>
    <scope>NUCLEOTIDE SEQUENCE</scope>
    <source>
        <strain evidence="2">CaNP6A</strain>
    </source>
</reference>
<feature type="non-terminal residue" evidence="2">
    <location>
        <position position="89"/>
    </location>
</feature>
<comment type="caution">
    <text evidence="2">The sequence shown here is derived from an EMBL/GenBank/DDBJ whole genome shotgun (WGS) entry which is preliminary data.</text>
</comment>
<evidence type="ECO:0000313" key="2">
    <source>
        <dbReference type="EMBL" id="MCD0264920.1"/>
    </source>
</evidence>
<dbReference type="InterPro" id="IPR023213">
    <property type="entry name" value="CAT-like_dom_sf"/>
</dbReference>
<dbReference type="Pfam" id="PF00668">
    <property type="entry name" value="Condensation"/>
    <property type="match status" value="1"/>
</dbReference>
<evidence type="ECO:0000313" key="3">
    <source>
        <dbReference type="Proteomes" id="UP001430396"/>
    </source>
</evidence>
<dbReference type="SUPFAM" id="SSF52777">
    <property type="entry name" value="CoA-dependent acyltransferases"/>
    <property type="match status" value="1"/>
</dbReference>
<dbReference type="Proteomes" id="UP001430396">
    <property type="component" value="Unassembled WGS sequence"/>
</dbReference>
<evidence type="ECO:0000259" key="1">
    <source>
        <dbReference type="Pfam" id="PF00668"/>
    </source>
</evidence>
<gene>
    <name evidence="2" type="ORF">JWH11_00290</name>
</gene>
<dbReference type="EMBL" id="JAFFQI010000063">
    <property type="protein sequence ID" value="MCD0264920.1"/>
    <property type="molecule type" value="Genomic_DNA"/>
</dbReference>
<proteinExistence type="predicted"/>